<reference evidence="2" key="1">
    <citation type="submission" date="2023-07" db="EMBL/GenBank/DDBJ databases">
        <title>A chromosome-level genome assembly of Lolium multiflorum.</title>
        <authorList>
            <person name="Chen Y."/>
            <person name="Copetti D."/>
            <person name="Kolliker R."/>
            <person name="Studer B."/>
        </authorList>
    </citation>
    <scope>NUCLEOTIDE SEQUENCE</scope>
    <source>
        <strain evidence="2">02402/16</strain>
        <tissue evidence="2">Leaf</tissue>
    </source>
</reference>
<evidence type="ECO:0000313" key="3">
    <source>
        <dbReference type="Proteomes" id="UP001231189"/>
    </source>
</evidence>
<keyword evidence="3" id="KW-1185">Reference proteome</keyword>
<feature type="region of interest" description="Disordered" evidence="1">
    <location>
        <begin position="95"/>
        <end position="134"/>
    </location>
</feature>
<name>A0AAD8TZA6_LOLMU</name>
<accession>A0AAD8TZA6</accession>
<sequence>MDRRSVAARLSAPEAIDGGAESTEGGGAIEEGSGGAPAPAHNGRVYRRHQREPMEYVLPVYVPGVISPSQAAFYNDGPSATPGCVTPNLSPHYQDALPHGGFNPTTSTPRRTSSASQDPIRTATLSPAAGVRSNTTAPLLRRTTGSTGLRRLRIRRRRPTLSSNLHAPLVCNMIARPL</sequence>
<gene>
    <name evidence="2" type="ORF">QYE76_011521</name>
</gene>
<feature type="region of interest" description="Disordered" evidence="1">
    <location>
        <begin position="1"/>
        <end position="42"/>
    </location>
</feature>
<dbReference type="AlphaFoldDB" id="A0AAD8TZA6"/>
<dbReference type="Proteomes" id="UP001231189">
    <property type="component" value="Unassembled WGS sequence"/>
</dbReference>
<protein>
    <submittedName>
        <fullName evidence="2">Uncharacterized protein</fullName>
    </submittedName>
</protein>
<evidence type="ECO:0000313" key="2">
    <source>
        <dbReference type="EMBL" id="KAK1694824.1"/>
    </source>
</evidence>
<evidence type="ECO:0000256" key="1">
    <source>
        <dbReference type="SAM" id="MobiDB-lite"/>
    </source>
</evidence>
<feature type="compositionally biased region" description="Low complexity" evidence="1">
    <location>
        <begin position="104"/>
        <end position="116"/>
    </location>
</feature>
<feature type="compositionally biased region" description="Gly residues" evidence="1">
    <location>
        <begin position="24"/>
        <end position="35"/>
    </location>
</feature>
<organism evidence="2 3">
    <name type="scientific">Lolium multiflorum</name>
    <name type="common">Italian ryegrass</name>
    <name type="synonym">Lolium perenne subsp. multiflorum</name>
    <dbReference type="NCBI Taxonomy" id="4521"/>
    <lineage>
        <taxon>Eukaryota</taxon>
        <taxon>Viridiplantae</taxon>
        <taxon>Streptophyta</taxon>
        <taxon>Embryophyta</taxon>
        <taxon>Tracheophyta</taxon>
        <taxon>Spermatophyta</taxon>
        <taxon>Magnoliopsida</taxon>
        <taxon>Liliopsida</taxon>
        <taxon>Poales</taxon>
        <taxon>Poaceae</taxon>
        <taxon>BOP clade</taxon>
        <taxon>Pooideae</taxon>
        <taxon>Poodae</taxon>
        <taxon>Poeae</taxon>
        <taxon>Poeae Chloroplast Group 2 (Poeae type)</taxon>
        <taxon>Loliodinae</taxon>
        <taxon>Loliinae</taxon>
        <taxon>Lolium</taxon>
    </lineage>
</organism>
<comment type="caution">
    <text evidence="2">The sequence shown here is derived from an EMBL/GenBank/DDBJ whole genome shotgun (WGS) entry which is preliminary data.</text>
</comment>
<proteinExistence type="predicted"/>
<dbReference type="EMBL" id="JAUUTY010000001">
    <property type="protein sequence ID" value="KAK1694824.1"/>
    <property type="molecule type" value="Genomic_DNA"/>
</dbReference>